<reference evidence="9 10" key="1">
    <citation type="submission" date="2015-10" db="EMBL/GenBank/DDBJ databases">
        <title>Metagenome-Assembled Genomes uncover a global brackish microbiome.</title>
        <authorList>
            <person name="Hugerth L.W."/>
            <person name="Larsson J."/>
            <person name="Alneberg J."/>
            <person name="Lindh M.V."/>
            <person name="Legrand C."/>
            <person name="Pinhassi J."/>
            <person name="Andersson A.F."/>
        </authorList>
    </citation>
    <scope>NUCLEOTIDE SEQUENCE [LARGE SCALE GENOMIC DNA]</scope>
    <source>
        <strain evidence="9">BACL9 MAG-120924-bin69</strain>
    </source>
</reference>
<dbReference type="InterPro" id="IPR001719">
    <property type="entry name" value="AP_endonuc_2"/>
</dbReference>
<dbReference type="GO" id="GO:0006284">
    <property type="term" value="P:base-excision repair"/>
    <property type="evidence" value="ECO:0007669"/>
    <property type="project" value="TreeGrafter"/>
</dbReference>
<dbReference type="PROSITE" id="PS00729">
    <property type="entry name" value="AP_NUCLEASE_F2_1"/>
    <property type="match status" value="1"/>
</dbReference>
<feature type="domain" description="Xylose isomerase-like TIM barrel" evidence="8">
    <location>
        <begin position="26"/>
        <end position="280"/>
    </location>
</feature>
<dbReference type="Gene3D" id="3.20.20.150">
    <property type="entry name" value="Divalent-metal-dependent TIM barrel enzymes"/>
    <property type="match status" value="1"/>
</dbReference>
<evidence type="ECO:0000256" key="5">
    <source>
        <dbReference type="ARBA" id="ARBA00022833"/>
    </source>
</evidence>
<keyword evidence="2 7" id="KW-0479">Metal-binding</keyword>
<evidence type="ECO:0000313" key="10">
    <source>
        <dbReference type="Proteomes" id="UP000051220"/>
    </source>
</evidence>
<dbReference type="GO" id="GO:0008081">
    <property type="term" value="F:phosphoric diester hydrolase activity"/>
    <property type="evidence" value="ECO:0007669"/>
    <property type="project" value="TreeGrafter"/>
</dbReference>
<feature type="binding site" evidence="7">
    <location>
        <position position="148"/>
    </location>
    <ligand>
        <name>Zn(2+)</name>
        <dbReference type="ChEBI" id="CHEBI:29105"/>
        <label>1</label>
    </ligand>
</feature>
<feature type="binding site" evidence="7">
    <location>
        <position position="233"/>
    </location>
    <ligand>
        <name>Zn(2+)</name>
        <dbReference type="ChEBI" id="CHEBI:29105"/>
        <label>3</label>
    </ligand>
</feature>
<comment type="catalytic activity">
    <reaction evidence="7">
        <text>Endonucleolytic cleavage to 5'-phosphooligonucleotide end-products.</text>
        <dbReference type="EC" id="3.1.21.2"/>
    </reaction>
</comment>
<dbReference type="PROSITE" id="PS51432">
    <property type="entry name" value="AP_NUCLEASE_F2_4"/>
    <property type="match status" value="1"/>
</dbReference>
<keyword evidence="6 7" id="KW-0234">DNA repair</keyword>
<dbReference type="GO" id="GO:0003677">
    <property type="term" value="F:DNA binding"/>
    <property type="evidence" value="ECO:0007669"/>
    <property type="project" value="InterPro"/>
</dbReference>
<feature type="binding site" evidence="7">
    <location>
        <position position="218"/>
    </location>
    <ligand>
        <name>Zn(2+)</name>
        <dbReference type="ChEBI" id="CHEBI:29105"/>
        <label>2</label>
    </ligand>
</feature>
<dbReference type="CDD" id="cd00019">
    <property type="entry name" value="AP2Ec"/>
    <property type="match status" value="1"/>
</dbReference>
<evidence type="ECO:0000256" key="7">
    <source>
        <dbReference type="HAMAP-Rule" id="MF_00152"/>
    </source>
</evidence>
<keyword evidence="3 7" id="KW-0227">DNA damage</keyword>
<dbReference type="InterPro" id="IPR018246">
    <property type="entry name" value="AP_endonuc_F2_Zn_BS"/>
</dbReference>
<dbReference type="Pfam" id="PF01261">
    <property type="entry name" value="AP_endonuc_2"/>
    <property type="match status" value="1"/>
</dbReference>
<name>A0A0R2XAA6_9BACT</name>
<dbReference type="SMART" id="SM00518">
    <property type="entry name" value="AP2Ec"/>
    <property type="match status" value="1"/>
</dbReference>
<dbReference type="AlphaFoldDB" id="A0A0R2XAA6"/>
<feature type="binding site" evidence="7">
    <location>
        <position position="263"/>
    </location>
    <ligand>
        <name>Zn(2+)</name>
        <dbReference type="ChEBI" id="CHEBI:29105"/>
        <label>2</label>
    </ligand>
</feature>
<evidence type="ECO:0000256" key="3">
    <source>
        <dbReference type="ARBA" id="ARBA00022763"/>
    </source>
</evidence>
<dbReference type="InterPro" id="IPR013022">
    <property type="entry name" value="Xyl_isomerase-like_TIM-brl"/>
</dbReference>
<dbReference type="GO" id="GO:0008833">
    <property type="term" value="F:deoxyribonuclease IV (phage-T4-induced) activity"/>
    <property type="evidence" value="ECO:0007669"/>
    <property type="project" value="UniProtKB-UniRule"/>
</dbReference>
<evidence type="ECO:0000313" key="9">
    <source>
        <dbReference type="EMBL" id="KRP32839.1"/>
    </source>
</evidence>
<gene>
    <name evidence="7" type="primary">nfo</name>
    <name evidence="9" type="ORF">ABS33_05690</name>
</gene>
<keyword evidence="5 7" id="KW-0862">Zinc</keyword>
<accession>A0A0R2XAA6</accession>
<evidence type="ECO:0000256" key="6">
    <source>
        <dbReference type="ARBA" id="ARBA00023204"/>
    </source>
</evidence>
<keyword evidence="7" id="KW-0255">Endonuclease</keyword>
<dbReference type="InterPro" id="IPR036237">
    <property type="entry name" value="Xyl_isomerase-like_sf"/>
</dbReference>
<feature type="binding site" evidence="7">
    <location>
        <position position="148"/>
    </location>
    <ligand>
        <name>Zn(2+)</name>
        <dbReference type="ChEBI" id="CHEBI:29105"/>
        <label>2</label>
    </ligand>
</feature>
<proteinExistence type="inferred from homology"/>
<protein>
    <recommendedName>
        <fullName evidence="7">Probable endonuclease 4</fullName>
        <ecNumber evidence="7">3.1.21.2</ecNumber>
    </recommendedName>
    <alternativeName>
        <fullName evidence="7">Endodeoxyribonuclease IV</fullName>
    </alternativeName>
    <alternativeName>
        <fullName evidence="7">Endonuclease IV</fullName>
    </alternativeName>
</protein>
<dbReference type="Proteomes" id="UP000051220">
    <property type="component" value="Unassembled WGS sequence"/>
</dbReference>
<dbReference type="EC" id="3.1.21.2" evidence="7"/>
<comment type="cofactor">
    <cofactor evidence="7">
        <name>Zn(2+)</name>
        <dbReference type="ChEBI" id="CHEBI:29105"/>
    </cofactor>
    <text evidence="7">Binds 3 Zn(2+) ions.</text>
</comment>
<evidence type="ECO:0000256" key="1">
    <source>
        <dbReference type="ARBA" id="ARBA00005340"/>
    </source>
</evidence>
<dbReference type="PANTHER" id="PTHR21445:SF0">
    <property type="entry name" value="APURINIC-APYRIMIDINIC ENDONUCLEASE"/>
    <property type="match status" value="1"/>
</dbReference>
<comment type="similarity">
    <text evidence="1 7">Belongs to the AP endonuclease 2 family.</text>
</comment>
<dbReference type="GO" id="GO:0008270">
    <property type="term" value="F:zinc ion binding"/>
    <property type="evidence" value="ECO:0007669"/>
    <property type="project" value="UniProtKB-UniRule"/>
</dbReference>
<organism evidence="9 10">
    <name type="scientific">Verrucomicrobia subdivision 6 bacterium BACL9 MAG-120924-bin69</name>
    <dbReference type="NCBI Taxonomy" id="1655635"/>
    <lineage>
        <taxon>Bacteria</taxon>
        <taxon>Pseudomonadati</taxon>
        <taxon>Verrucomicrobiota</taxon>
        <taxon>Verrucomicrobiia</taxon>
        <taxon>Verrucomicrobiales</taxon>
        <taxon>Verrucomicrobia subdivision 6</taxon>
    </lineage>
</organism>
<evidence type="ECO:0000256" key="4">
    <source>
        <dbReference type="ARBA" id="ARBA00022801"/>
    </source>
</evidence>
<dbReference type="NCBIfam" id="TIGR00587">
    <property type="entry name" value="nfo"/>
    <property type="match status" value="1"/>
</dbReference>
<feature type="binding site" evidence="7">
    <location>
        <position position="181"/>
    </location>
    <ligand>
        <name>Zn(2+)</name>
        <dbReference type="ChEBI" id="CHEBI:29105"/>
        <label>2</label>
    </ligand>
</feature>
<feature type="binding site" evidence="7">
    <location>
        <position position="231"/>
    </location>
    <ligand>
        <name>Zn(2+)</name>
        <dbReference type="ChEBI" id="CHEBI:29105"/>
        <label>3</label>
    </ligand>
</feature>
<feature type="binding site" evidence="7">
    <location>
        <position position="111"/>
    </location>
    <ligand>
        <name>Zn(2+)</name>
        <dbReference type="ChEBI" id="CHEBI:29105"/>
        <label>1</label>
    </ligand>
</feature>
<dbReference type="HAMAP" id="MF_00152">
    <property type="entry name" value="Nfo"/>
    <property type="match status" value="1"/>
</dbReference>
<dbReference type="EMBL" id="LIDN01000198">
    <property type="protein sequence ID" value="KRP32839.1"/>
    <property type="molecule type" value="Genomic_DNA"/>
</dbReference>
<dbReference type="GO" id="GO:0003906">
    <property type="term" value="F:DNA-(apurinic or apyrimidinic site) endonuclease activity"/>
    <property type="evidence" value="ECO:0007669"/>
    <property type="project" value="TreeGrafter"/>
</dbReference>
<dbReference type="PROSITE" id="PS00731">
    <property type="entry name" value="AP_NUCLEASE_F2_3"/>
    <property type="match status" value="1"/>
</dbReference>
<feature type="binding site" evidence="7">
    <location>
        <position position="184"/>
    </location>
    <ligand>
        <name>Zn(2+)</name>
        <dbReference type="ChEBI" id="CHEBI:29105"/>
        <label>3</label>
    </ligand>
</feature>
<comment type="function">
    <text evidence="7">Endonuclease IV plays a role in DNA repair. It cleaves phosphodiester bonds at apurinic or apyrimidinic (AP) sites, generating a 3'-hydroxyl group and a 5'-terminal sugar phosphate.</text>
</comment>
<keyword evidence="7" id="KW-0540">Nuclease</keyword>
<dbReference type="PANTHER" id="PTHR21445">
    <property type="entry name" value="ENDONUCLEASE IV ENDODEOXYRIBONUCLEASE IV"/>
    <property type="match status" value="1"/>
</dbReference>
<sequence>MKKGGAATRWGLHTSTAGGLGEMLVRAERMGETAAQIFVKSNRRWEMPPLQVGEAQEFQTKKGEQDLWVCSHAGYLINVAGSDETRQKSIRALAEEVSRAEELGLAAVVVHCGSRGEKESNEARRRAVEGFQEALERSGTQRVKLALENSAGQGSSLARDVAEWGELVQSIPERQRAACLDTAHAFAAGFDLRTEEGRSRLRAEVLREIGQENLVVIHANDSKTECGSRVDRHEHLGAGKIGADGLRSFLRDPSWAGIPRIGELPPGEREDRENLAFLRASCPTT</sequence>
<feature type="binding site" evidence="7">
    <location>
        <position position="72"/>
    </location>
    <ligand>
        <name>Zn(2+)</name>
        <dbReference type="ChEBI" id="CHEBI:29105"/>
        <label>1</label>
    </ligand>
</feature>
<evidence type="ECO:0000259" key="8">
    <source>
        <dbReference type="Pfam" id="PF01261"/>
    </source>
</evidence>
<evidence type="ECO:0000256" key="2">
    <source>
        <dbReference type="ARBA" id="ARBA00022723"/>
    </source>
</evidence>
<dbReference type="SUPFAM" id="SSF51658">
    <property type="entry name" value="Xylose isomerase-like"/>
    <property type="match status" value="1"/>
</dbReference>
<keyword evidence="4 7" id="KW-0378">Hydrolase</keyword>
<comment type="caution">
    <text evidence="9">The sequence shown here is derived from an EMBL/GenBank/DDBJ whole genome shotgun (WGS) entry which is preliminary data.</text>
</comment>